<dbReference type="Pfam" id="PF02080">
    <property type="entry name" value="TrkA_C"/>
    <property type="match status" value="1"/>
</dbReference>
<feature type="transmembrane region" description="Helical" evidence="9">
    <location>
        <begin position="361"/>
        <end position="385"/>
    </location>
</feature>
<dbReference type="PANTHER" id="PTHR32507">
    <property type="entry name" value="NA(+)/H(+) ANTIPORTER 1"/>
    <property type="match status" value="1"/>
</dbReference>
<dbReference type="RefSeq" id="WP_066788670.1">
    <property type="nucleotide sequence ID" value="NZ_LWQS01000061.1"/>
</dbReference>
<dbReference type="AlphaFoldDB" id="A0A178MAM4"/>
<dbReference type="InterPro" id="IPR038770">
    <property type="entry name" value="Na+/solute_symporter_sf"/>
</dbReference>
<feature type="transmembrane region" description="Helical" evidence="9">
    <location>
        <begin position="91"/>
        <end position="112"/>
    </location>
</feature>
<dbReference type="STRING" id="1707952.A6A03_15765"/>
<evidence type="ECO:0000256" key="3">
    <source>
        <dbReference type="ARBA" id="ARBA00022449"/>
    </source>
</evidence>
<feature type="domain" description="RCK C-terminal" evidence="10">
    <location>
        <begin position="401"/>
        <end position="482"/>
    </location>
</feature>
<keyword evidence="7" id="KW-0406">Ion transport</keyword>
<feature type="transmembrane region" description="Helical" evidence="9">
    <location>
        <begin position="47"/>
        <end position="71"/>
    </location>
</feature>
<dbReference type="PANTHER" id="PTHR32507:SF7">
    <property type="entry name" value="K(+)_H(+) ANTIPORTER NHAP2"/>
    <property type="match status" value="1"/>
</dbReference>
<feature type="transmembrane region" description="Helical" evidence="9">
    <location>
        <begin position="333"/>
        <end position="355"/>
    </location>
</feature>
<dbReference type="PROSITE" id="PS51202">
    <property type="entry name" value="RCK_C"/>
    <property type="match status" value="1"/>
</dbReference>
<dbReference type="OrthoDB" id="9810759at2"/>
<feature type="transmembrane region" description="Helical" evidence="9">
    <location>
        <begin position="245"/>
        <end position="261"/>
    </location>
</feature>
<dbReference type="Proteomes" id="UP000078287">
    <property type="component" value="Unassembled WGS sequence"/>
</dbReference>
<comment type="caution">
    <text evidence="11">The sequence shown here is derived from an EMBL/GenBank/DDBJ whole genome shotgun (WGS) entry which is preliminary data.</text>
</comment>
<dbReference type="GO" id="GO:1902600">
    <property type="term" value="P:proton transmembrane transport"/>
    <property type="evidence" value="ECO:0007669"/>
    <property type="project" value="InterPro"/>
</dbReference>
<dbReference type="SUPFAM" id="SSF116726">
    <property type="entry name" value="TrkA C-terminal domain-like"/>
    <property type="match status" value="1"/>
</dbReference>
<feature type="transmembrane region" description="Helical" evidence="9">
    <location>
        <begin position="220"/>
        <end position="239"/>
    </location>
</feature>
<gene>
    <name evidence="11" type="ORF">A6A03_15765</name>
</gene>
<keyword evidence="5 9" id="KW-0812">Transmembrane</keyword>
<evidence type="ECO:0000256" key="2">
    <source>
        <dbReference type="ARBA" id="ARBA00022448"/>
    </source>
</evidence>
<dbReference type="InterPro" id="IPR006153">
    <property type="entry name" value="Cation/H_exchanger_TM"/>
</dbReference>
<feature type="transmembrane region" description="Helical" evidence="9">
    <location>
        <begin position="118"/>
        <end position="138"/>
    </location>
</feature>
<dbReference type="Gene3D" id="1.20.1530.20">
    <property type="match status" value="1"/>
</dbReference>
<dbReference type="InterPro" id="IPR006037">
    <property type="entry name" value="RCK_C"/>
</dbReference>
<reference evidence="11 12" key="1">
    <citation type="submission" date="2016-04" db="EMBL/GenBank/DDBJ databases">
        <title>Chloroflexus islandicus sp. nov., a thermophilic filamentous anoxygenic phototrophic bacterium from geyser Strokkur (Iceland).</title>
        <authorList>
            <person name="Gaisin V.A."/>
            <person name="Kalashnikov A.M."/>
            <person name="Sukhacheva M.V."/>
            <person name="Grouzdev D.S."/>
            <person name="Ivanov T.M."/>
            <person name="Kuznetsov B."/>
            <person name="Gorlenko V.M."/>
        </authorList>
    </citation>
    <scope>NUCLEOTIDE SEQUENCE [LARGE SCALE GENOMIC DNA]</scope>
    <source>
        <strain evidence="12">isl-2</strain>
    </source>
</reference>
<feature type="transmembrane region" description="Helical" evidence="9">
    <location>
        <begin position="159"/>
        <end position="176"/>
    </location>
</feature>
<feature type="transmembrane region" description="Helical" evidence="9">
    <location>
        <begin position="273"/>
        <end position="290"/>
    </location>
</feature>
<sequence>MATEPLLLITGLLLAISVAATRASNRFGVPALILFMAVGMLAGSDGPGGIAFTDAAAAQLIGVIALIYILFSGGLDTDWPIIKPVLSEGLILANVGVLVSTIIAAAGARLILGFDWPLALLLGAIVSSTDAAAVFSVMRTRGIHLKHRLEPLIELESGSNDPIAVFLTIGLTQLLINPQSSILDLVPAFIFQMVLGAAGGYAFGRLMIWVVNRIRLQQEGLYVVLTMALTLLTYGFTALIGGNGFLAVYLAGIVLGNANIVHKRSILRFHDGVAWLSQIAMFLILGLLVFPSQLPAVAGQGLAMALWLVFVARPLSVMIAIGWKRRSLAQLLMISWAGLRGAVPIVLATFPLLAGVPDAPLLFNLVFFIVLVSVLVQGVSISWVARRLGVMSTQPEHVDSHLFVPDVSGASQILEAHIPPDSALVGKSLIDADLPRGLLVVQIQREGGYIIPNGSTVFAPGDRLVLLVAPAALPAITDLCASCSLKPIGPIQIGAQGQVQARETNVNAD</sequence>
<dbReference type="GO" id="GO:0005886">
    <property type="term" value="C:plasma membrane"/>
    <property type="evidence" value="ECO:0007669"/>
    <property type="project" value="UniProtKB-SubCell"/>
</dbReference>
<dbReference type="Gene3D" id="3.30.70.1450">
    <property type="entry name" value="Regulator of K+ conductance, C-terminal domain"/>
    <property type="match status" value="1"/>
</dbReference>
<evidence type="ECO:0000256" key="9">
    <source>
        <dbReference type="SAM" id="Phobius"/>
    </source>
</evidence>
<dbReference type="GO" id="GO:0015297">
    <property type="term" value="F:antiporter activity"/>
    <property type="evidence" value="ECO:0007669"/>
    <property type="project" value="UniProtKB-KW"/>
</dbReference>
<accession>A0A178MAM4</accession>
<feature type="transmembrane region" description="Helical" evidence="9">
    <location>
        <begin position="302"/>
        <end position="321"/>
    </location>
</feature>
<evidence type="ECO:0000313" key="12">
    <source>
        <dbReference type="Proteomes" id="UP000078287"/>
    </source>
</evidence>
<keyword evidence="2" id="KW-0813">Transport</keyword>
<dbReference type="InterPro" id="IPR036721">
    <property type="entry name" value="RCK_C_sf"/>
</dbReference>
<evidence type="ECO:0000256" key="7">
    <source>
        <dbReference type="ARBA" id="ARBA00023065"/>
    </source>
</evidence>
<feature type="transmembrane region" description="Helical" evidence="9">
    <location>
        <begin position="188"/>
        <end position="208"/>
    </location>
</feature>
<keyword evidence="3" id="KW-0050">Antiport</keyword>
<dbReference type="EMBL" id="LWQS01000061">
    <property type="protein sequence ID" value="OAN44924.1"/>
    <property type="molecule type" value="Genomic_DNA"/>
</dbReference>
<evidence type="ECO:0000256" key="8">
    <source>
        <dbReference type="ARBA" id="ARBA00023136"/>
    </source>
</evidence>
<dbReference type="Pfam" id="PF00999">
    <property type="entry name" value="Na_H_Exchanger"/>
    <property type="match status" value="1"/>
</dbReference>
<dbReference type="NCBIfam" id="NF003715">
    <property type="entry name" value="PRK05326.1-2"/>
    <property type="match status" value="1"/>
</dbReference>
<keyword evidence="8 9" id="KW-0472">Membrane</keyword>
<comment type="subcellular location">
    <subcellularLocation>
        <location evidence="1">Cell membrane</location>
        <topology evidence="1">Multi-pass membrane protein</topology>
    </subcellularLocation>
</comment>
<evidence type="ECO:0000256" key="4">
    <source>
        <dbReference type="ARBA" id="ARBA00022475"/>
    </source>
</evidence>
<protein>
    <submittedName>
        <fullName evidence="11">K+/H+ antiporter</fullName>
    </submittedName>
</protein>
<organism evidence="11 12">
    <name type="scientific">Chloroflexus islandicus</name>
    <dbReference type="NCBI Taxonomy" id="1707952"/>
    <lineage>
        <taxon>Bacteria</taxon>
        <taxon>Bacillati</taxon>
        <taxon>Chloroflexota</taxon>
        <taxon>Chloroflexia</taxon>
        <taxon>Chloroflexales</taxon>
        <taxon>Chloroflexineae</taxon>
        <taxon>Chloroflexaceae</taxon>
        <taxon>Chloroflexus</taxon>
    </lineage>
</organism>
<keyword evidence="6 9" id="KW-1133">Transmembrane helix</keyword>
<dbReference type="GO" id="GO:0006813">
    <property type="term" value="P:potassium ion transport"/>
    <property type="evidence" value="ECO:0007669"/>
    <property type="project" value="InterPro"/>
</dbReference>
<evidence type="ECO:0000259" key="10">
    <source>
        <dbReference type="PROSITE" id="PS51202"/>
    </source>
</evidence>
<proteinExistence type="predicted"/>
<dbReference type="NCBIfam" id="NF003716">
    <property type="entry name" value="PRK05326.1-3"/>
    <property type="match status" value="1"/>
</dbReference>
<evidence type="ECO:0000256" key="6">
    <source>
        <dbReference type="ARBA" id="ARBA00022989"/>
    </source>
</evidence>
<evidence type="ECO:0000313" key="11">
    <source>
        <dbReference type="EMBL" id="OAN44924.1"/>
    </source>
</evidence>
<evidence type="ECO:0000256" key="1">
    <source>
        <dbReference type="ARBA" id="ARBA00004651"/>
    </source>
</evidence>
<keyword evidence="12" id="KW-1185">Reference proteome</keyword>
<evidence type="ECO:0000256" key="5">
    <source>
        <dbReference type="ARBA" id="ARBA00022692"/>
    </source>
</evidence>
<keyword evidence="4" id="KW-1003">Cell membrane</keyword>
<dbReference type="GO" id="GO:0008324">
    <property type="term" value="F:monoatomic cation transmembrane transporter activity"/>
    <property type="evidence" value="ECO:0007669"/>
    <property type="project" value="InterPro"/>
</dbReference>
<name>A0A178MAM4_9CHLR</name>